<dbReference type="GO" id="GO:0005085">
    <property type="term" value="F:guanyl-nucleotide exchange factor activity"/>
    <property type="evidence" value="ECO:0007669"/>
    <property type="project" value="UniProtKB-KW"/>
</dbReference>
<evidence type="ECO:0000259" key="9">
    <source>
        <dbReference type="PROSITE" id="PS50190"/>
    </source>
</evidence>
<gene>
    <name evidence="10" type="ORF">VNO78_23138</name>
</gene>
<dbReference type="Pfam" id="PF01369">
    <property type="entry name" value="Sec7"/>
    <property type="match status" value="1"/>
</dbReference>
<evidence type="ECO:0000256" key="6">
    <source>
        <dbReference type="ARBA" id="ARBA00022927"/>
    </source>
</evidence>
<evidence type="ECO:0000256" key="7">
    <source>
        <dbReference type="ARBA" id="ARBA00023136"/>
    </source>
</evidence>
<evidence type="ECO:0000313" key="10">
    <source>
        <dbReference type="EMBL" id="KAK7388324.1"/>
    </source>
</evidence>
<evidence type="ECO:0000256" key="3">
    <source>
        <dbReference type="ARBA" id="ARBA00022448"/>
    </source>
</evidence>
<dbReference type="Pfam" id="PF20252">
    <property type="entry name" value="BIG2_C"/>
    <property type="match status" value="1"/>
</dbReference>
<dbReference type="EMBL" id="JAYMYS010000006">
    <property type="protein sequence ID" value="KAK7388324.1"/>
    <property type="molecule type" value="Genomic_DNA"/>
</dbReference>
<dbReference type="GO" id="GO:0005829">
    <property type="term" value="C:cytosol"/>
    <property type="evidence" value="ECO:0007669"/>
    <property type="project" value="UniProtKB-SubCell"/>
</dbReference>
<dbReference type="Gene3D" id="1.25.10.10">
    <property type="entry name" value="Leucine-rich Repeat Variant"/>
    <property type="match status" value="1"/>
</dbReference>
<dbReference type="GO" id="GO:0015031">
    <property type="term" value="P:protein transport"/>
    <property type="evidence" value="ECO:0007669"/>
    <property type="project" value="UniProtKB-KW"/>
</dbReference>
<dbReference type="Pfam" id="PF09324">
    <property type="entry name" value="Sec7-like_HDS"/>
    <property type="match status" value="1"/>
</dbReference>
<dbReference type="GO" id="GO:0016020">
    <property type="term" value="C:membrane"/>
    <property type="evidence" value="ECO:0007669"/>
    <property type="project" value="UniProtKB-SubCell"/>
</dbReference>
<feature type="domain" description="SEC7" evidence="9">
    <location>
        <begin position="623"/>
        <end position="810"/>
    </location>
</feature>
<dbReference type="Gene3D" id="1.10.1000.11">
    <property type="entry name" value="Arf Nucleotide-binding Site Opener,domain 2"/>
    <property type="match status" value="1"/>
</dbReference>
<feature type="compositionally biased region" description="Polar residues" evidence="8">
    <location>
        <begin position="50"/>
        <end position="67"/>
    </location>
</feature>
<dbReference type="Pfam" id="PF16206">
    <property type="entry name" value="Mon2_C"/>
    <property type="match status" value="1"/>
</dbReference>
<evidence type="ECO:0000256" key="5">
    <source>
        <dbReference type="ARBA" id="ARBA00022658"/>
    </source>
</evidence>
<dbReference type="Pfam" id="PF12783">
    <property type="entry name" value="Sec7-like_HUS"/>
    <property type="match status" value="1"/>
</dbReference>
<keyword evidence="4" id="KW-0963">Cytoplasm</keyword>
<dbReference type="InterPro" id="IPR011989">
    <property type="entry name" value="ARM-like"/>
</dbReference>
<feature type="compositionally biased region" description="Basic and acidic residues" evidence="8">
    <location>
        <begin position="40"/>
        <end position="49"/>
    </location>
</feature>
<sequence length="1823" mass="202570">MAGGAAGGFLTRAFDSMLKECSGKKFPELQKAIQNYTDITKEAGQKKQSESNQAAPSAESGSSANGTETEDGAATRTETDLSQKAEHASDDRPKIGNINVVLASAGNTLEGADAELVLTPLRLAFETKNLKILESALDCLHKLIAYDHLEGDPGLEGGKNVPLFADILNMVCSCVDNSSPDSTILQVLKVLLTAVASTKFRGQSKGKRQYRLYAYRRLAKQISQWGKCLFSRGLSFPLPYVHGEPLLGVIRVCYNIALNSKSPINQATSKAMLTQMISIVFRRMETDPVEASSGSVGPTISKAASAENLNTKSDESSMGDSNEKDTTLGDALSQAKDASPTSLEELHNLAGGADIKGLEAVLDKAVHTEDGKMITRGIDLESMSIVQRDALLVFRTLCKMGMKEDNDEVTTKTRILSLELLQGLLEGVSHSFTKNFHFIDSVKAYLSYALLRASVSQSSVIFQYATGIFLVLLLRFRESLKGEIGIFFPLIILRPLDGLEFPVNQKLSVLRMLEKVCKDPQMLVDIFVNYDCDLEAPNLFERMVTTLSKIAQGTVNTDPNSVAVSQTTSIKGSSLQGLVSVLKSLVDWEQSRTELEKLKNNQQEGISADDSSETRSREDVTSDFERAKAHKSTLEAAIAEFNRKPMKGVEYLISNKLVENTPASVAQFLKSTPNLDKATIGDYLGQHEEFPLAVMHAYVDSMKFSGLKFDAAIREFLKGFRLPGEAQKIDRIMEKFAERYCADNPGLFKNADTAYVLAYAVIMLNTDAHNPMVWPKMSKSDFVRMNARDDPDECAPKELLEEIYDSIVKEEIKMKDDTYLIGKSSRQKPESEEGRLVSILNLALPKRKSSEDAKSESEAIIKKTQAIFRNKRVKRGVFYTAQQIELVRPMVEAVGWPLLATFSVTMEEGDNKPRVVLLMEGFKAGIHITFVLGMDTMRYAFLTSLVRFTFLHAPKEMRSKNVEALRTLLVLCDSDMNALQDTWNAVLECVSRLEFITSTPSISATVMQGSNQISKDAVVQSLKELAGKPAEQVFMNSVKLPSDSVVEFFTALCGVSAEELKQTPARVFSLQKLVEISYYNMARIRMVWARIWTVLANHFISAGSHHDEKIAMYAIDSLRQLSMKYLERDELANFSFQNDILKPFVVLMRNSQSESKRRLIVDCIVQMIKSKVGSIKSGWRSVFMIFTASADDELESIVESAFENVEQVILEHFDQVVGDCFMDCVNCLIRFANNKSSHRISLKAIALLRICEDRLAEGLIPGGGLMPVDANLDATLDVTEHYWFPMLAGLSDLTSDQRPEVRSCALEVLFDLLNERGSKFSTSFWESIFHRVLFPIFDHVRHAGKEGFVSTDDDWFRETSIHSLQLLCNLFNTFYKEVCFMLPPLLGLLLDCAKKTDQTVVSISLGALVHLIEVGGHQFSESDWDTLLKSIRDASYTTQPLELLNVLSFENLRNHGSIISDSEGNAGDSGIVRTIDNEVIGDRQLDVNSNGKLSPLASSNTNADGMEDSVSHINVDQSEGLPSPSGRIPKAADGGFQRSQTLGQRIMGNMMENLFLRNLTKSKSRMSDASQPSSPLKVAEAVEPDTKNEESPLLVTVRGKCITQLLLLGAIDGIQKKYWIKLKAPQKVSIMDILLSLLEFAASYNSSTNLRTRMHQIPDERPPINLLRQELAGTGIYLDILQKATYGFETKNEKSTESDGFQDADSMDVNGLSITQDSEAEVKFERLAEEKLVSFCEQVLREASDLQSITGETTNMDIHRVLELRAPIIVKVLRSMCSMNNKIFRRHLREFYPLLTKLVCCDQMDVRGALGDLFQAQLKPLLP</sequence>
<dbReference type="FunFam" id="1.25.10.10:FF:000104">
    <property type="entry name" value="HOPM interactor 7"/>
    <property type="match status" value="1"/>
</dbReference>
<proteinExistence type="predicted"/>
<feature type="compositionally biased region" description="Basic and acidic residues" evidence="8">
    <location>
        <begin position="612"/>
        <end position="626"/>
    </location>
</feature>
<protein>
    <recommendedName>
        <fullName evidence="9">SEC7 domain-containing protein</fullName>
    </recommendedName>
</protein>
<dbReference type="SUPFAM" id="SSF48425">
    <property type="entry name" value="Sec7 domain"/>
    <property type="match status" value="1"/>
</dbReference>
<comment type="subcellular location">
    <subcellularLocation>
        <location evidence="2">Cytoplasm</location>
        <location evidence="2">Cytosol</location>
    </subcellularLocation>
    <subcellularLocation>
        <location evidence="1">Membrane</location>
        <topology evidence="1">Peripheral membrane protein</topology>
        <orientation evidence="1">Cytoplasmic side</orientation>
    </subcellularLocation>
</comment>
<dbReference type="InterPro" id="IPR035999">
    <property type="entry name" value="Sec7_dom_sf"/>
</dbReference>
<dbReference type="PROSITE" id="PS50190">
    <property type="entry name" value="SEC7"/>
    <property type="match status" value="1"/>
</dbReference>
<keyword evidence="6" id="KW-0653">Protein transport</keyword>
<organism evidence="10 11">
    <name type="scientific">Psophocarpus tetragonolobus</name>
    <name type="common">Winged bean</name>
    <name type="synonym">Dolichos tetragonolobus</name>
    <dbReference type="NCBI Taxonomy" id="3891"/>
    <lineage>
        <taxon>Eukaryota</taxon>
        <taxon>Viridiplantae</taxon>
        <taxon>Streptophyta</taxon>
        <taxon>Embryophyta</taxon>
        <taxon>Tracheophyta</taxon>
        <taxon>Spermatophyta</taxon>
        <taxon>Magnoliopsida</taxon>
        <taxon>eudicotyledons</taxon>
        <taxon>Gunneridae</taxon>
        <taxon>Pentapetalae</taxon>
        <taxon>rosids</taxon>
        <taxon>fabids</taxon>
        <taxon>Fabales</taxon>
        <taxon>Fabaceae</taxon>
        <taxon>Papilionoideae</taxon>
        <taxon>50 kb inversion clade</taxon>
        <taxon>NPAAA clade</taxon>
        <taxon>indigoferoid/millettioid clade</taxon>
        <taxon>Phaseoleae</taxon>
        <taxon>Psophocarpus</taxon>
    </lineage>
</organism>
<feature type="region of interest" description="Disordered" evidence="8">
    <location>
        <begin position="40"/>
        <end position="91"/>
    </location>
</feature>
<evidence type="ECO:0000256" key="4">
    <source>
        <dbReference type="ARBA" id="ARBA00022490"/>
    </source>
</evidence>
<dbReference type="FunFam" id="1.10.220.20:FF:000002">
    <property type="entry name" value="Brefeldin A-inhibited guanine nucleotide-exchange protein 1"/>
    <property type="match status" value="1"/>
</dbReference>
<evidence type="ECO:0000256" key="1">
    <source>
        <dbReference type="ARBA" id="ARBA00004287"/>
    </source>
</evidence>
<feature type="region of interest" description="Disordered" evidence="8">
    <location>
        <begin position="1515"/>
        <end position="1535"/>
    </location>
</feature>
<evidence type="ECO:0000256" key="8">
    <source>
        <dbReference type="SAM" id="MobiDB-lite"/>
    </source>
</evidence>
<dbReference type="InterPro" id="IPR046455">
    <property type="entry name" value="Sec7/BIG1-like_C"/>
</dbReference>
<comment type="caution">
    <text evidence="10">The sequence shown here is derived from an EMBL/GenBank/DDBJ whole genome shotgun (WGS) entry which is preliminary data.</text>
</comment>
<dbReference type="FunFam" id="1.10.1000.11:FF:000006">
    <property type="entry name" value="HOPM interactor 7"/>
    <property type="match status" value="1"/>
</dbReference>
<keyword evidence="5" id="KW-0344">Guanine-nucleotide releasing factor</keyword>
<dbReference type="InterPro" id="IPR016024">
    <property type="entry name" value="ARM-type_fold"/>
</dbReference>
<dbReference type="PANTHER" id="PTHR10663:SF312">
    <property type="entry name" value="BREFELDIN A-INHIBITED GUANINE NUCLEOTIDE-EXCHANGE PROTEIN 5"/>
    <property type="match status" value="1"/>
</dbReference>
<dbReference type="GO" id="GO:0005802">
    <property type="term" value="C:trans-Golgi network"/>
    <property type="evidence" value="ECO:0007669"/>
    <property type="project" value="TreeGrafter"/>
</dbReference>
<reference evidence="10 11" key="1">
    <citation type="submission" date="2024-01" db="EMBL/GenBank/DDBJ databases">
        <title>The genomes of 5 underutilized Papilionoideae crops provide insights into root nodulation and disease resistanc.</title>
        <authorList>
            <person name="Jiang F."/>
        </authorList>
    </citation>
    <scope>NUCLEOTIDE SEQUENCE [LARGE SCALE GENOMIC DNA]</scope>
    <source>
        <strain evidence="10">DUOXIRENSHENG_FW03</strain>
        <tissue evidence="10">Leaves</tissue>
    </source>
</reference>
<dbReference type="InterPro" id="IPR000904">
    <property type="entry name" value="Sec7_dom"/>
</dbReference>
<dbReference type="InterPro" id="IPR032817">
    <property type="entry name" value="Mon2_C"/>
</dbReference>
<dbReference type="Gene3D" id="1.10.220.20">
    <property type="match status" value="1"/>
</dbReference>
<dbReference type="CDD" id="cd00171">
    <property type="entry name" value="Sec7"/>
    <property type="match status" value="1"/>
</dbReference>
<evidence type="ECO:0000256" key="2">
    <source>
        <dbReference type="ARBA" id="ARBA00004514"/>
    </source>
</evidence>
<dbReference type="SUPFAM" id="SSF48371">
    <property type="entry name" value="ARM repeat"/>
    <property type="match status" value="1"/>
</dbReference>
<feature type="compositionally biased region" description="Basic and acidic residues" evidence="8">
    <location>
        <begin position="77"/>
        <end position="91"/>
    </location>
</feature>
<dbReference type="GO" id="GO:0032012">
    <property type="term" value="P:regulation of ARF protein signal transduction"/>
    <property type="evidence" value="ECO:0007669"/>
    <property type="project" value="InterPro"/>
</dbReference>
<dbReference type="InterPro" id="IPR023394">
    <property type="entry name" value="Sec7_C_sf"/>
</dbReference>
<dbReference type="InterPro" id="IPR032629">
    <property type="entry name" value="DCB_dom"/>
</dbReference>
<keyword evidence="11" id="KW-1185">Reference proteome</keyword>
<dbReference type="PANTHER" id="PTHR10663">
    <property type="entry name" value="GUANYL-NUCLEOTIDE EXCHANGE FACTOR"/>
    <property type="match status" value="1"/>
</dbReference>
<keyword evidence="7" id="KW-0472">Membrane</keyword>
<accession>A0AAN9S2R6</accession>
<evidence type="ECO:0000313" key="11">
    <source>
        <dbReference type="Proteomes" id="UP001386955"/>
    </source>
</evidence>
<feature type="region of interest" description="Disordered" evidence="8">
    <location>
        <begin position="596"/>
        <end position="626"/>
    </location>
</feature>
<feature type="region of interest" description="Disordered" evidence="8">
    <location>
        <begin position="289"/>
        <end position="327"/>
    </location>
</feature>
<dbReference type="InterPro" id="IPR032691">
    <property type="entry name" value="Mon2/Sec7/BIG1-like_HUS"/>
</dbReference>
<dbReference type="SMART" id="SM00222">
    <property type="entry name" value="Sec7"/>
    <property type="match status" value="1"/>
</dbReference>
<dbReference type="InterPro" id="IPR015403">
    <property type="entry name" value="Mon2/Sec7/BIG1-like_HDS"/>
</dbReference>
<dbReference type="Proteomes" id="UP001386955">
    <property type="component" value="Unassembled WGS sequence"/>
</dbReference>
<feature type="compositionally biased region" description="Polar residues" evidence="8">
    <location>
        <begin position="307"/>
        <end position="320"/>
    </location>
</feature>
<name>A0AAN9S2R6_PSOTE</name>
<keyword evidence="3" id="KW-0813">Transport</keyword>
<dbReference type="Pfam" id="PF16213">
    <property type="entry name" value="DCB"/>
    <property type="match status" value="2"/>
</dbReference>
<feature type="region of interest" description="Disordered" evidence="8">
    <location>
        <begin position="1562"/>
        <end position="1587"/>
    </location>
</feature>